<evidence type="ECO:0000256" key="7">
    <source>
        <dbReference type="ARBA" id="ARBA00023136"/>
    </source>
</evidence>
<evidence type="ECO:0000259" key="15">
    <source>
        <dbReference type="PROSITE" id="PS50853"/>
    </source>
</evidence>
<keyword evidence="4" id="KW-1003">Cell membrane</keyword>
<dbReference type="InterPro" id="IPR040325">
    <property type="entry name" value="RIMBP1/2/3"/>
</dbReference>
<dbReference type="CTD" id="23504"/>
<feature type="region of interest" description="Disordered" evidence="13">
    <location>
        <begin position="161"/>
        <end position="180"/>
    </location>
</feature>
<dbReference type="CDD" id="cd12012">
    <property type="entry name" value="SH3_RIM-BP_2"/>
    <property type="match status" value="1"/>
</dbReference>
<dbReference type="InterPro" id="IPR003961">
    <property type="entry name" value="FN3_dom"/>
</dbReference>
<feature type="domain" description="SH3" evidence="14">
    <location>
        <begin position="1112"/>
        <end position="1180"/>
    </location>
</feature>
<dbReference type="EMBL" id="AGCU01137879">
    <property type="status" value="NOT_ANNOTATED_CDS"/>
    <property type="molecule type" value="Genomic_DNA"/>
</dbReference>
<feature type="region of interest" description="Disordered" evidence="13">
    <location>
        <begin position="1036"/>
        <end position="1083"/>
    </location>
</feature>
<feature type="domain" description="SH3" evidence="14">
    <location>
        <begin position="1216"/>
        <end position="1283"/>
    </location>
</feature>
<dbReference type="EMBL" id="AGCU01137873">
    <property type="status" value="NOT_ANNOTATED_CDS"/>
    <property type="molecule type" value="Genomic_DNA"/>
</dbReference>
<dbReference type="CDD" id="cd12014">
    <property type="entry name" value="SH3_RIM-BP_1"/>
    <property type="match status" value="1"/>
</dbReference>
<dbReference type="STRING" id="13735.ENSPSIP00000008446"/>
<evidence type="ECO:0000256" key="10">
    <source>
        <dbReference type="ARBA" id="ARBA00068024"/>
    </source>
</evidence>
<name>K7FK86_PELSI</name>
<dbReference type="GO" id="GO:0005886">
    <property type="term" value="C:plasma membrane"/>
    <property type="evidence" value="ECO:0007669"/>
    <property type="project" value="UniProtKB-SubCell"/>
</dbReference>
<dbReference type="EMBL" id="AGCU01137878">
    <property type="status" value="NOT_ANNOTATED_CDS"/>
    <property type="molecule type" value="Genomic_DNA"/>
</dbReference>
<dbReference type="SMART" id="SM00060">
    <property type="entry name" value="FN3"/>
    <property type="match status" value="3"/>
</dbReference>
<dbReference type="FunFam" id="2.60.40.10:FF:000643">
    <property type="entry name" value="RIMS-binding protein 2 isoform X1"/>
    <property type="match status" value="1"/>
</dbReference>
<evidence type="ECO:0000256" key="6">
    <source>
        <dbReference type="ARBA" id="ARBA00023018"/>
    </source>
</evidence>
<evidence type="ECO:0000256" key="8">
    <source>
        <dbReference type="ARBA" id="ARBA00034103"/>
    </source>
</evidence>
<dbReference type="Gene3D" id="2.30.30.40">
    <property type="entry name" value="SH3 Domains"/>
    <property type="match status" value="3"/>
</dbReference>
<dbReference type="InterPro" id="IPR035755">
    <property type="entry name" value="RIM-BP_SH3_3"/>
</dbReference>
<evidence type="ECO:0000256" key="5">
    <source>
        <dbReference type="ARBA" id="ARBA00022737"/>
    </source>
</evidence>
<protein>
    <recommendedName>
        <fullName evidence="10">RIMS-binding protein 2</fullName>
    </recommendedName>
</protein>
<feature type="compositionally biased region" description="Basic and acidic residues" evidence="13">
    <location>
        <begin position="165"/>
        <end position="175"/>
    </location>
</feature>
<dbReference type="FunFam" id="2.60.40.10:FF:000072">
    <property type="entry name" value="RIMS-binding protein 2 isoform X1"/>
    <property type="match status" value="1"/>
</dbReference>
<organism evidence="16 17">
    <name type="scientific">Pelodiscus sinensis</name>
    <name type="common">Chinese softshell turtle</name>
    <name type="synonym">Trionyx sinensis</name>
    <dbReference type="NCBI Taxonomy" id="13735"/>
    <lineage>
        <taxon>Eukaryota</taxon>
        <taxon>Metazoa</taxon>
        <taxon>Chordata</taxon>
        <taxon>Craniata</taxon>
        <taxon>Vertebrata</taxon>
        <taxon>Euteleostomi</taxon>
        <taxon>Archelosauria</taxon>
        <taxon>Testudinata</taxon>
        <taxon>Testudines</taxon>
        <taxon>Cryptodira</taxon>
        <taxon>Trionychia</taxon>
        <taxon>Trionychidae</taxon>
        <taxon>Pelodiscus</taxon>
    </lineage>
</organism>
<feature type="domain" description="SH3" evidence="14">
    <location>
        <begin position="186"/>
        <end position="253"/>
    </location>
</feature>
<comment type="subcellular location">
    <subcellularLocation>
        <location evidence="1">Cell membrane</location>
    </subcellularLocation>
    <subcellularLocation>
        <location evidence="8">Synapse</location>
    </subcellularLocation>
</comment>
<evidence type="ECO:0000256" key="12">
    <source>
        <dbReference type="SAM" id="Coils"/>
    </source>
</evidence>
<evidence type="ECO:0000256" key="3">
    <source>
        <dbReference type="ARBA" id="ARBA00022443"/>
    </source>
</evidence>
<dbReference type="OrthoDB" id="4158657at2759"/>
<feature type="domain" description="Fibronectin type-III" evidence="15">
    <location>
        <begin position="508"/>
        <end position="608"/>
    </location>
</feature>
<keyword evidence="5" id="KW-0677">Repeat</keyword>
<reference evidence="17" key="2">
    <citation type="journal article" date="2013" name="Nat. Genet.">
        <title>The draft genomes of soft-shell turtle and green sea turtle yield insights into the development and evolution of the turtle-specific body plan.</title>
        <authorList>
            <person name="Wang Z."/>
            <person name="Pascual-Anaya J."/>
            <person name="Zadissa A."/>
            <person name="Li W."/>
            <person name="Niimura Y."/>
            <person name="Huang Z."/>
            <person name="Li C."/>
            <person name="White S."/>
            <person name="Xiong Z."/>
            <person name="Fang D."/>
            <person name="Wang B."/>
            <person name="Ming Y."/>
            <person name="Chen Y."/>
            <person name="Zheng Y."/>
            <person name="Kuraku S."/>
            <person name="Pignatelli M."/>
            <person name="Herrero J."/>
            <person name="Beal K."/>
            <person name="Nozawa M."/>
            <person name="Li Q."/>
            <person name="Wang J."/>
            <person name="Zhang H."/>
            <person name="Yu L."/>
            <person name="Shigenobu S."/>
            <person name="Wang J."/>
            <person name="Liu J."/>
            <person name="Flicek P."/>
            <person name="Searle S."/>
            <person name="Wang J."/>
            <person name="Kuratani S."/>
            <person name="Yin Y."/>
            <person name="Aken B."/>
            <person name="Zhang G."/>
            <person name="Irie N."/>
        </authorList>
    </citation>
    <scope>NUCLEOTIDE SEQUENCE [LARGE SCALE GENOMIC DNA]</scope>
    <source>
        <strain evidence="17">Daiwa-1</strain>
    </source>
</reference>
<dbReference type="EMBL" id="AGCU01137881">
    <property type="status" value="NOT_ANNOTATED_CDS"/>
    <property type="molecule type" value="Genomic_DNA"/>
</dbReference>
<feature type="region of interest" description="Disordered" evidence="13">
    <location>
        <begin position="755"/>
        <end position="778"/>
    </location>
</feature>
<dbReference type="GeneTree" id="ENSGT00950000183203"/>
<dbReference type="GO" id="GO:0007274">
    <property type="term" value="P:neuromuscular synaptic transmission"/>
    <property type="evidence" value="ECO:0007669"/>
    <property type="project" value="TreeGrafter"/>
</dbReference>
<keyword evidence="12" id="KW-0175">Coiled coil</keyword>
<dbReference type="EMBL" id="AGCU01137882">
    <property type="status" value="NOT_ANNOTATED_CDS"/>
    <property type="molecule type" value="Genomic_DNA"/>
</dbReference>
<dbReference type="FunFam" id="2.30.30.40:FF:000006">
    <property type="entry name" value="RIMS-binding protein 2 isoform X1"/>
    <property type="match status" value="1"/>
</dbReference>
<dbReference type="OMA" id="TAKCSPG"/>
<evidence type="ECO:0000313" key="17">
    <source>
        <dbReference type="Proteomes" id="UP000007267"/>
    </source>
</evidence>
<evidence type="ECO:0000256" key="13">
    <source>
        <dbReference type="SAM" id="MobiDB-lite"/>
    </source>
</evidence>
<evidence type="ECO:0000256" key="1">
    <source>
        <dbReference type="ARBA" id="ARBA00004236"/>
    </source>
</evidence>
<dbReference type="PANTHER" id="PTHR14234:SF18">
    <property type="entry name" value="RIMS-BINDING PROTEIN 2"/>
    <property type="match status" value="1"/>
</dbReference>
<dbReference type="EMBL" id="AGCU01137874">
    <property type="status" value="NOT_ANNOTATED_CDS"/>
    <property type="molecule type" value="Genomic_DNA"/>
</dbReference>
<keyword evidence="3 11" id="KW-0728">SH3 domain</keyword>
<keyword evidence="7" id="KW-0472">Membrane</keyword>
<accession>K7FK86</accession>
<reference evidence="16" key="3">
    <citation type="submission" date="2025-08" db="UniProtKB">
        <authorList>
            <consortium name="Ensembl"/>
        </authorList>
    </citation>
    <scope>IDENTIFICATION</scope>
</reference>
<dbReference type="SMART" id="SM00326">
    <property type="entry name" value="SH3"/>
    <property type="match status" value="3"/>
</dbReference>
<dbReference type="CDD" id="cd00063">
    <property type="entry name" value="FN3"/>
    <property type="match status" value="3"/>
</dbReference>
<evidence type="ECO:0000256" key="4">
    <source>
        <dbReference type="ARBA" id="ARBA00022475"/>
    </source>
</evidence>
<dbReference type="EMBL" id="AGCU01137875">
    <property type="status" value="NOT_ANNOTATED_CDS"/>
    <property type="molecule type" value="Genomic_DNA"/>
</dbReference>
<comment type="function">
    <text evidence="9">Plays a role in the synaptic transmission as bifunctional linker that interacts simultaneously with RIMS1, RIMS2, CACNA1D and CACNA1B.</text>
</comment>
<evidence type="ECO:0000313" key="16">
    <source>
        <dbReference type="Ensembl" id="ENSPSIP00000008446.1"/>
    </source>
</evidence>
<dbReference type="PROSITE" id="PS50853">
    <property type="entry name" value="FN3"/>
    <property type="match status" value="1"/>
</dbReference>
<dbReference type="Gene3D" id="2.60.40.10">
    <property type="entry name" value="Immunoglobulins"/>
    <property type="match status" value="2"/>
</dbReference>
<evidence type="ECO:0000256" key="9">
    <source>
        <dbReference type="ARBA" id="ARBA00054159"/>
    </source>
</evidence>
<dbReference type="FunFam" id="2.30.30.40:FF:000016">
    <property type="entry name" value="RIMS-binding protein 2 isoform X2"/>
    <property type="match status" value="1"/>
</dbReference>
<dbReference type="Pfam" id="PF25523">
    <property type="entry name" value="Ig_RIMBP2"/>
    <property type="match status" value="1"/>
</dbReference>
<feature type="coiled-coil region" evidence="12">
    <location>
        <begin position="1"/>
        <end position="81"/>
    </location>
</feature>
<dbReference type="RefSeq" id="XP_014432832.1">
    <property type="nucleotide sequence ID" value="XM_014577346.1"/>
</dbReference>
<dbReference type="SUPFAM" id="SSF50044">
    <property type="entry name" value="SH3-domain"/>
    <property type="match status" value="3"/>
</dbReference>
<dbReference type="Proteomes" id="UP000007267">
    <property type="component" value="Unassembled WGS sequence"/>
</dbReference>
<reference evidence="17" key="1">
    <citation type="submission" date="2011-10" db="EMBL/GenBank/DDBJ databases">
        <authorList>
            <consortium name="Soft-shell Turtle Genome Consortium"/>
        </authorList>
    </citation>
    <scope>NUCLEOTIDE SEQUENCE [LARGE SCALE GENOMIC DNA]</scope>
    <source>
        <strain evidence="17">Daiwa-1</strain>
    </source>
</reference>
<dbReference type="PANTHER" id="PTHR14234">
    <property type="entry name" value="RIM BINDING PROTEIN-RELATED"/>
    <property type="match status" value="1"/>
</dbReference>
<gene>
    <name evidence="16" type="primary">RIMBP2</name>
</gene>
<feature type="region of interest" description="Disordered" evidence="13">
    <location>
        <begin position="612"/>
        <end position="688"/>
    </location>
</feature>
<dbReference type="EMBL" id="AGCU01137880">
    <property type="status" value="NOT_ANNOTATED_CDS"/>
    <property type="molecule type" value="Genomic_DNA"/>
</dbReference>
<dbReference type="Ensembl" id="ENSPSIT00000008490.1">
    <property type="protein sequence ID" value="ENSPSIP00000008446.1"/>
    <property type="gene ID" value="ENSPSIG00000007624.1"/>
</dbReference>
<dbReference type="InterPro" id="IPR036028">
    <property type="entry name" value="SH3-like_dom_sf"/>
</dbReference>
<comment type="similarity">
    <text evidence="2">Belongs to the RIMBP family.</text>
</comment>
<dbReference type="HOGENOM" id="CLU_001979_0_0_1"/>
<dbReference type="Pfam" id="PF07653">
    <property type="entry name" value="SH3_2"/>
    <property type="match status" value="2"/>
</dbReference>
<keyword evidence="17" id="KW-1185">Reference proteome</keyword>
<evidence type="ECO:0000259" key="14">
    <source>
        <dbReference type="PROSITE" id="PS50002"/>
    </source>
</evidence>
<dbReference type="InterPro" id="IPR001452">
    <property type="entry name" value="SH3_domain"/>
</dbReference>
<proteinExistence type="inferred from homology"/>
<dbReference type="Pfam" id="PF14604">
    <property type="entry name" value="SH3_9"/>
    <property type="match status" value="1"/>
</dbReference>
<feature type="compositionally biased region" description="Basic and acidic residues" evidence="13">
    <location>
        <begin position="628"/>
        <end position="642"/>
    </location>
</feature>
<evidence type="ECO:0000256" key="11">
    <source>
        <dbReference type="PROSITE-ProRule" id="PRU00192"/>
    </source>
</evidence>
<dbReference type="InterPro" id="IPR035753">
    <property type="entry name" value="RIM-BP_SH3_2"/>
</dbReference>
<dbReference type="CDD" id="cd12013">
    <property type="entry name" value="SH3_RIM-BP_3"/>
    <property type="match status" value="1"/>
</dbReference>
<dbReference type="EMBL" id="AGCU01137877">
    <property type="status" value="NOT_ANNOTATED_CDS"/>
    <property type="molecule type" value="Genomic_DNA"/>
</dbReference>
<dbReference type="SUPFAM" id="SSF49265">
    <property type="entry name" value="Fibronectin type III"/>
    <property type="match status" value="2"/>
</dbReference>
<keyword evidence="6" id="KW-0770">Synapse</keyword>
<dbReference type="PROSITE" id="PS50002">
    <property type="entry name" value="SH3"/>
    <property type="match status" value="3"/>
</dbReference>
<dbReference type="GO" id="GO:0045202">
    <property type="term" value="C:synapse"/>
    <property type="evidence" value="ECO:0007669"/>
    <property type="project" value="UniProtKB-SubCell"/>
</dbReference>
<dbReference type="eggNOG" id="KOG3632">
    <property type="taxonomic scope" value="Eukaryota"/>
</dbReference>
<dbReference type="PRINTS" id="PR00452">
    <property type="entry name" value="SH3DOMAIN"/>
</dbReference>
<dbReference type="InterPro" id="IPR057884">
    <property type="entry name" value="FN3_RIM-BP1/2/3"/>
</dbReference>
<dbReference type="InterPro" id="IPR013783">
    <property type="entry name" value="Ig-like_fold"/>
</dbReference>
<feature type="region of interest" description="Disordered" evidence="13">
    <location>
        <begin position="716"/>
        <end position="743"/>
    </location>
</feature>
<dbReference type="FunFam" id="2.30.30.40:FF:000023">
    <property type="entry name" value="RIMS-binding protein 2 isoform F"/>
    <property type="match status" value="1"/>
</dbReference>
<dbReference type="InterPro" id="IPR036116">
    <property type="entry name" value="FN3_sf"/>
</dbReference>
<sequence length="1316" mass="147096">MREAAERRQQLELEHEQALAVLNAKQQEIELLQKAQVEAKKEHEGAVQLLEAKVRELEEKCRSHSEQFNLLSKELEKFRQQAGKIDLLTSNSLASSDVLGSPSKSLTQLMNGIATSLGKGNESPSGSRCVISEIIRPLQITGDKPEQLSVKPTFLSRSRSSSTRCRFDSDMDNERNSNTSKQRYSGKVHLCIARYSYNPFDGPNENPEAELPLTAGKYLYVYGDMDEDGFYEGELLDGQRGLVPSNFVDFVQDNESRLSSILGSEQDQNFINHSDHALEGDSLLEINPPSHVESSVINNGTGTFDVNIDEIGEDIVPYPRKITLIKQLAKSVIVGWEPPVVPPGWGMINSYNVLVDKEIRMNVSLGSRTKALIEKLNIATCTYRISIQSITSRGTSDELLCTLLVGKDVIVAPSHLKVDNITQISAELSWLPTNSNYSHVIFLNEEEFDIVKAASYKYQFLNLKPSMAYKVKVMAKPHQMPWQLPLEQREKKEAFVEFSTLPAGPPAPPQDITIDAGSTPATIQVSWKPPTLTSTGTSNGANVTGYGVYAKGQIVAEAMFPTAENTLVELMRIRNVEAKEVTVRTLSAQGESVDSSVAAIPPDLLVPPIPHLRTAPKSKPLASAGAPDTKDEHLGPHLKMDESWEQTRSASPIPGHTLEPPAPNFHSPLHGRRSPSPNRILPQPQGTPVTNTVAKAMAREAAQRVAENNRMERRSVFSERSNMAHYANSDEEEDGYDSPSIKRRGASVDDFLKGSELGKQPHYSHGEEYNTESSRGSDLSDIMEEDEEELYSEMQLEDGGRRGVSVTSHNTLKECSKNRTTEAAFLEQPEFSQQIHHGKRLFSIPEVAEDDVEYSELLHKQALGVPYKMKSRVARPYNQDKQHTFWYPSKHRVSAMEDLTSEDKGYNYSRSLTRSPDSGLDCGSEEEESRFNFRSAYDLISANVTPTCAETENCSCRKSIRPLLARRKTLIRQSSIEEDFGDMGSSFTEPRSEEAKTSYERKYETQICNRTDTKDVQRAWKINLQVNDSRAAVPLAEPSHRDAEDSLLLGNPASTGRPDRVEHTGRRLSHASGVPQRSRPMLVPSIDGYCSRDHLSPEIYEESETDPGTEDISTRIFVALFDYDPLTMSPNPDAAEEELPFKEGQIIKVYGDKDADGFYRGETCTRLGLIPCNMVSEIQADDEEMMDQLLKQGFLPLNTPIEKIERNRRSGRQHSVSTRRMVALYDYDPRESSPNVDVEAELTFCTGDIFTVFGEIDEDGFYYGELNGQKGLVPSNFLEEVPDDVEVYLSDAPSRYVQDTPLRTKAKRKKSVHFTP</sequence>
<reference evidence="16" key="4">
    <citation type="submission" date="2025-09" db="UniProtKB">
        <authorList>
            <consortium name="Ensembl"/>
        </authorList>
    </citation>
    <scope>IDENTIFICATION</scope>
</reference>
<evidence type="ECO:0000256" key="2">
    <source>
        <dbReference type="ARBA" id="ARBA00010749"/>
    </source>
</evidence>
<dbReference type="EMBL" id="AGCU01137876">
    <property type="status" value="NOT_ANNOTATED_CDS"/>
    <property type="molecule type" value="Genomic_DNA"/>
</dbReference>